<dbReference type="PROSITE" id="PS50837">
    <property type="entry name" value="NACHT"/>
    <property type="match status" value="1"/>
</dbReference>
<keyword evidence="1" id="KW-0472">Membrane</keyword>
<evidence type="ECO:0000259" key="2">
    <source>
        <dbReference type="PROSITE" id="PS50837"/>
    </source>
</evidence>
<feature type="transmembrane region" description="Helical" evidence="1">
    <location>
        <begin position="650"/>
        <end position="674"/>
    </location>
</feature>
<reference evidence="4" key="1">
    <citation type="submission" date="2016-10" db="EMBL/GenBank/DDBJ databases">
        <authorList>
            <person name="Varghese N."/>
            <person name="Submissions S."/>
        </authorList>
    </citation>
    <scope>NUCLEOTIDE SEQUENCE [LARGE SCALE GENOMIC DNA]</scope>
    <source>
        <strain evidence="4">DSM 44796</strain>
    </source>
</reference>
<keyword evidence="1" id="KW-1133">Transmembrane helix</keyword>
<dbReference type="Proteomes" id="UP000199682">
    <property type="component" value="Unassembled WGS sequence"/>
</dbReference>
<name>A0A1G9DHF2_9PSEU</name>
<feature type="transmembrane region" description="Helical" evidence="1">
    <location>
        <begin position="680"/>
        <end position="702"/>
    </location>
</feature>
<feature type="domain" description="NACHT" evidence="2">
    <location>
        <begin position="134"/>
        <end position="234"/>
    </location>
</feature>
<dbReference type="EMBL" id="FNET01000006">
    <property type="protein sequence ID" value="SDK63250.1"/>
    <property type="molecule type" value="Genomic_DNA"/>
</dbReference>
<dbReference type="Gene3D" id="3.40.50.300">
    <property type="entry name" value="P-loop containing nucleotide triphosphate hydrolases"/>
    <property type="match status" value="1"/>
</dbReference>
<evidence type="ECO:0000313" key="4">
    <source>
        <dbReference type="Proteomes" id="UP000199682"/>
    </source>
</evidence>
<feature type="transmembrane region" description="Helical" evidence="1">
    <location>
        <begin position="805"/>
        <end position="825"/>
    </location>
</feature>
<dbReference type="SUPFAM" id="SSF52540">
    <property type="entry name" value="P-loop containing nucleoside triphosphate hydrolases"/>
    <property type="match status" value="1"/>
</dbReference>
<evidence type="ECO:0000313" key="3">
    <source>
        <dbReference type="EMBL" id="SDK63250.1"/>
    </source>
</evidence>
<organism evidence="3 4">
    <name type="scientific">Lentzea albidocapillata subsp. violacea</name>
    <dbReference type="NCBI Taxonomy" id="128104"/>
    <lineage>
        <taxon>Bacteria</taxon>
        <taxon>Bacillati</taxon>
        <taxon>Actinomycetota</taxon>
        <taxon>Actinomycetes</taxon>
        <taxon>Pseudonocardiales</taxon>
        <taxon>Pseudonocardiaceae</taxon>
        <taxon>Lentzea</taxon>
    </lineage>
</organism>
<proteinExistence type="predicted"/>
<keyword evidence="1" id="KW-0812">Transmembrane</keyword>
<dbReference type="AlphaFoldDB" id="A0A1G9DHF2"/>
<gene>
    <name evidence="3" type="ORF">SAMN04488074_106268</name>
</gene>
<feature type="transmembrane region" description="Helical" evidence="1">
    <location>
        <begin position="749"/>
        <end position="774"/>
    </location>
</feature>
<dbReference type="InterPro" id="IPR027417">
    <property type="entry name" value="P-loop_NTPase"/>
</dbReference>
<protein>
    <submittedName>
        <fullName evidence="3">NACHT domain-containing protein</fullName>
    </submittedName>
</protein>
<accession>A0A1G9DHF2</accession>
<sequence length="968" mass="108409">MAQDMGHANDLLKAIQEFAERYLPAWLVAPLIAAGLLLLLFKYFGAGQAIGRGWRWLSTRTDKRRASKRARFADHVESQMRRLGEKEEWRDTRYAELEAELEITGRRRRFRRTSLNSLSRVSSLSKALEECKDRIVLLEGEPGAGKSVAMRHLAQRMATRAMRKPSETSVIPIYVNLKTFRCDTRPTSADVRDFVMSSVNAVRDRDVERFLDDEFDRGLSEGTWLFLFDSFDEIPDILSATEANEVIVDYADAVHAFLHGMNKCRGIVASREFRGPGRAEWPTFRVVPLSEKRKKLLVEKSELPPDVEDQLLGELPTAESGVQQMSGNPLFLGLLCEHMRMGNGFPTNVHAVLETYFDHRLNRDAERLQGHFGVTGAAVRTVAEEFAFLIAAQHSLGLEVPKAQAVRMLAATTGRSADELTRALDALVYTKIARGGDDDSVTFSHRRLQEYFATCVVIREPDRVPVLTLLTSGQWRETAVTILQTQQPEQVERLLEAALSLLPDEVPGTTDLGFAWPPGLLYLLNILAEGSSPALLKTHPEIPSRVGALLAEVWEKGRHFDRKWVLEVCSVATTEECRKLLADGFASPSEWLRQESFAQLRRVPELAEALHFQLRRMLLDLSVGGRLRRERLSVRAQLKRIPDPVVFERVVRLLVAGPLLYAAAVVPAIWVLIWLTGAEWAVGALFSVLAVAYFFVARLFYVHESTSAARMRVLLPRINFGDGPSVFAALFVIGSLPPFSAFLKSWFSGIGSFFGGLFVALVVLSGPGILLSLARGRREKRNHSTQGLSLDTSEIFAGLWSTRRVPIYLLIAGLLFGFVVVWILSDVQQGLKVAGIALAIMVVIVIIVVYAKVAMGLMRQWELLRELSRTVRKELPSLAQLRDGLTKAYDANVAYALFVAMHQKDETWPDDVVAYLHRVAAAMEKRDFTSPDLPDRAARRAWVHSPDVLDQLSIFLAGQRTKAALIQR</sequence>
<feature type="transmembrane region" description="Helical" evidence="1">
    <location>
        <begin position="831"/>
        <end position="851"/>
    </location>
</feature>
<dbReference type="Pfam" id="PF05729">
    <property type="entry name" value="NACHT"/>
    <property type="match status" value="1"/>
</dbReference>
<feature type="transmembrane region" description="Helical" evidence="1">
    <location>
        <begin position="723"/>
        <end position="743"/>
    </location>
</feature>
<feature type="transmembrane region" description="Helical" evidence="1">
    <location>
        <begin position="25"/>
        <end position="45"/>
    </location>
</feature>
<dbReference type="InterPro" id="IPR007111">
    <property type="entry name" value="NACHT_NTPase"/>
</dbReference>
<evidence type="ECO:0000256" key="1">
    <source>
        <dbReference type="SAM" id="Phobius"/>
    </source>
</evidence>